<evidence type="ECO:0000313" key="2">
    <source>
        <dbReference type="EMBL" id="KAK9086908.1"/>
    </source>
</evidence>
<comment type="caution">
    <text evidence="2">The sequence shown here is derived from an EMBL/GenBank/DDBJ whole genome shotgun (WGS) entry which is preliminary data.</text>
</comment>
<accession>A0AAP0HFW5</accession>
<proteinExistence type="predicted"/>
<reference evidence="2 3" key="1">
    <citation type="submission" date="2024-01" db="EMBL/GenBank/DDBJ databases">
        <title>Genome assemblies of Stephania.</title>
        <authorList>
            <person name="Yang L."/>
        </authorList>
    </citation>
    <scope>NUCLEOTIDE SEQUENCE [LARGE SCALE GENOMIC DNA]</scope>
    <source>
        <strain evidence="2">YNDBR</strain>
        <tissue evidence="2">Leaf</tissue>
    </source>
</reference>
<sequence>MDEANSRGRSPSAIRIHNSELPYKAQPIRLDMVQQMSPRGTLPIAMARIRKHLPCPETSA</sequence>
<organism evidence="2 3">
    <name type="scientific">Stephania yunnanensis</name>
    <dbReference type="NCBI Taxonomy" id="152371"/>
    <lineage>
        <taxon>Eukaryota</taxon>
        <taxon>Viridiplantae</taxon>
        <taxon>Streptophyta</taxon>
        <taxon>Embryophyta</taxon>
        <taxon>Tracheophyta</taxon>
        <taxon>Spermatophyta</taxon>
        <taxon>Magnoliopsida</taxon>
        <taxon>Ranunculales</taxon>
        <taxon>Menispermaceae</taxon>
        <taxon>Menispermoideae</taxon>
        <taxon>Cissampelideae</taxon>
        <taxon>Stephania</taxon>
    </lineage>
</organism>
<dbReference type="EMBL" id="JBBNAF010000013">
    <property type="protein sequence ID" value="KAK9086908.1"/>
    <property type="molecule type" value="Genomic_DNA"/>
</dbReference>
<feature type="region of interest" description="Disordered" evidence="1">
    <location>
        <begin position="1"/>
        <end position="20"/>
    </location>
</feature>
<dbReference type="Proteomes" id="UP001420932">
    <property type="component" value="Unassembled WGS sequence"/>
</dbReference>
<protein>
    <submittedName>
        <fullName evidence="2">Uncharacterized protein</fullName>
    </submittedName>
</protein>
<dbReference type="AlphaFoldDB" id="A0AAP0HFW5"/>
<keyword evidence="3" id="KW-1185">Reference proteome</keyword>
<evidence type="ECO:0000313" key="3">
    <source>
        <dbReference type="Proteomes" id="UP001420932"/>
    </source>
</evidence>
<name>A0AAP0HFW5_9MAGN</name>
<gene>
    <name evidence="2" type="ORF">Syun_029302</name>
</gene>
<evidence type="ECO:0000256" key="1">
    <source>
        <dbReference type="SAM" id="MobiDB-lite"/>
    </source>
</evidence>